<protein>
    <submittedName>
        <fullName evidence="8">Alcohol dehydrogenase</fullName>
    </submittedName>
</protein>
<keyword evidence="5" id="KW-0560">Oxidoreductase</keyword>
<sequence length="317" mass="34852">MRGLWLENQQLQFRDNLPVPQLPKDEVRVRVLKAGICNTDLELIRGYYPYTGILGHEFVGIIEQGPQEFINQRVVGEINASCGECWFCKTGQPTHCENRTVLGIVNRNGAFADYLTLPLKNLHLVPENVTTDAATFTEPVAAALEIQQQISIQPTHRVLVVGDGKLGQLIAQTLALTGCDLLAVGRHREKLENLEKRGIKTGFSDVVKPKSFDIAVECTGNPSGFELAHQALRPRGILVLKSTYAGKLTFDASALVVDEITLIGSRCGPFAPALELLAENKIDVESLIQARYPLSEGLEAFNHAQQKGVMKVLLEMS</sequence>
<dbReference type="GO" id="GO:0046872">
    <property type="term" value="F:metal ion binding"/>
    <property type="evidence" value="ECO:0007669"/>
    <property type="project" value="UniProtKB-KW"/>
</dbReference>
<dbReference type="Gene3D" id="3.90.180.10">
    <property type="entry name" value="Medium-chain alcohol dehydrogenases, catalytic domain"/>
    <property type="match status" value="1"/>
</dbReference>
<evidence type="ECO:0000256" key="2">
    <source>
        <dbReference type="ARBA" id="ARBA00008072"/>
    </source>
</evidence>
<dbReference type="InterPro" id="IPR036291">
    <property type="entry name" value="NAD(P)-bd_dom_sf"/>
</dbReference>
<organism evidence="8 9">
    <name type="scientific">Limnoraphis robusta CS-951</name>
    <dbReference type="NCBI Taxonomy" id="1637645"/>
    <lineage>
        <taxon>Bacteria</taxon>
        <taxon>Bacillati</taxon>
        <taxon>Cyanobacteriota</taxon>
        <taxon>Cyanophyceae</taxon>
        <taxon>Oscillatoriophycideae</taxon>
        <taxon>Oscillatoriales</taxon>
        <taxon>Sirenicapillariaceae</taxon>
        <taxon>Limnoraphis</taxon>
    </lineage>
</organism>
<dbReference type="Gene3D" id="3.40.50.720">
    <property type="entry name" value="NAD(P)-binding Rossmann-like Domain"/>
    <property type="match status" value="1"/>
</dbReference>
<dbReference type="PATRIC" id="fig|1637645.4.peg.885"/>
<feature type="domain" description="Alcohol dehydrogenase-like N-terminal" evidence="7">
    <location>
        <begin position="24"/>
        <end position="127"/>
    </location>
</feature>
<reference evidence="8 9" key="1">
    <citation type="submission" date="2015-06" db="EMBL/GenBank/DDBJ databases">
        <title>Draft genome assembly of filamentous brackish cyanobacterium Limnoraphis robusta strain CS-951.</title>
        <authorList>
            <person name="Willis A."/>
            <person name="Parks M."/>
            <person name="Burford M.A."/>
        </authorList>
    </citation>
    <scope>NUCLEOTIDE SEQUENCE [LARGE SCALE GENOMIC DNA]</scope>
    <source>
        <strain evidence="8 9">CS-951</strain>
    </source>
</reference>
<evidence type="ECO:0000313" key="9">
    <source>
        <dbReference type="Proteomes" id="UP000033607"/>
    </source>
</evidence>
<dbReference type="CDD" id="cd08242">
    <property type="entry name" value="MDR_like"/>
    <property type="match status" value="1"/>
</dbReference>
<dbReference type="RefSeq" id="WP_046277992.1">
    <property type="nucleotide sequence ID" value="NZ_LATL02000051.1"/>
</dbReference>
<evidence type="ECO:0000259" key="6">
    <source>
        <dbReference type="Pfam" id="PF00107"/>
    </source>
</evidence>
<dbReference type="InterPro" id="IPR011032">
    <property type="entry name" value="GroES-like_sf"/>
</dbReference>
<name>A0A0F5YKA2_9CYAN</name>
<dbReference type="Pfam" id="PF00107">
    <property type="entry name" value="ADH_zinc_N"/>
    <property type="match status" value="1"/>
</dbReference>
<proteinExistence type="inferred from homology"/>
<evidence type="ECO:0000256" key="3">
    <source>
        <dbReference type="ARBA" id="ARBA00022723"/>
    </source>
</evidence>
<comment type="similarity">
    <text evidence="2">Belongs to the zinc-containing alcohol dehydrogenase family.</text>
</comment>
<dbReference type="InterPro" id="IPR013149">
    <property type="entry name" value="ADH-like_C"/>
</dbReference>
<dbReference type="SUPFAM" id="SSF50129">
    <property type="entry name" value="GroES-like"/>
    <property type="match status" value="1"/>
</dbReference>
<evidence type="ECO:0000256" key="5">
    <source>
        <dbReference type="ARBA" id="ARBA00023002"/>
    </source>
</evidence>
<evidence type="ECO:0000313" key="8">
    <source>
        <dbReference type="EMBL" id="KKD38605.1"/>
    </source>
</evidence>
<dbReference type="PANTHER" id="PTHR43350:SF2">
    <property type="entry name" value="GROES-LIKE ZINC-BINDING ALCOHOL DEHYDROGENASE FAMILY PROTEIN"/>
    <property type="match status" value="1"/>
</dbReference>
<keyword evidence="4" id="KW-0862">Zinc</keyword>
<dbReference type="SUPFAM" id="SSF51735">
    <property type="entry name" value="NAD(P)-binding Rossmann-fold domains"/>
    <property type="match status" value="1"/>
</dbReference>
<feature type="domain" description="Alcohol dehydrogenase-like C-terminal" evidence="6">
    <location>
        <begin position="166"/>
        <end position="277"/>
    </location>
</feature>
<evidence type="ECO:0000259" key="7">
    <source>
        <dbReference type="Pfam" id="PF08240"/>
    </source>
</evidence>
<keyword evidence="3" id="KW-0479">Metal-binding</keyword>
<dbReference type="Proteomes" id="UP000033607">
    <property type="component" value="Unassembled WGS sequence"/>
</dbReference>
<comment type="cofactor">
    <cofactor evidence="1">
        <name>Zn(2+)</name>
        <dbReference type="ChEBI" id="CHEBI:29105"/>
    </cofactor>
</comment>
<evidence type="ECO:0000256" key="1">
    <source>
        <dbReference type="ARBA" id="ARBA00001947"/>
    </source>
</evidence>
<dbReference type="GO" id="GO:0016491">
    <property type="term" value="F:oxidoreductase activity"/>
    <property type="evidence" value="ECO:0007669"/>
    <property type="project" value="UniProtKB-KW"/>
</dbReference>
<accession>A0A0F5YKA2</accession>
<comment type="caution">
    <text evidence="8">The sequence shown here is derived from an EMBL/GenBank/DDBJ whole genome shotgun (WGS) entry which is preliminary data.</text>
</comment>
<dbReference type="AlphaFoldDB" id="A0A0F5YKA2"/>
<dbReference type="Pfam" id="PF08240">
    <property type="entry name" value="ADH_N"/>
    <property type="match status" value="1"/>
</dbReference>
<dbReference type="InterPro" id="IPR013154">
    <property type="entry name" value="ADH-like_N"/>
</dbReference>
<dbReference type="EMBL" id="LATL02000051">
    <property type="protein sequence ID" value="KKD38605.1"/>
    <property type="molecule type" value="Genomic_DNA"/>
</dbReference>
<dbReference type="PANTHER" id="PTHR43350">
    <property type="entry name" value="NAD-DEPENDENT ALCOHOL DEHYDROGENASE"/>
    <property type="match status" value="1"/>
</dbReference>
<dbReference type="OrthoDB" id="9769198at2"/>
<gene>
    <name evidence="8" type="ORF">WN50_07950</name>
</gene>
<evidence type="ECO:0000256" key="4">
    <source>
        <dbReference type="ARBA" id="ARBA00022833"/>
    </source>
</evidence>